<accession>A0A7R9F8D9</accession>
<proteinExistence type="inferred from homology"/>
<keyword evidence="8" id="KW-0539">Nucleus</keyword>
<dbReference type="PANTHER" id="PTHR24381:SF393">
    <property type="entry name" value="CHROMATIN-LINKED ADAPTOR FOR MSL PROTEINS, ISOFORM B"/>
    <property type="match status" value="1"/>
</dbReference>
<dbReference type="GO" id="GO:0005634">
    <property type="term" value="C:nucleus"/>
    <property type="evidence" value="ECO:0007669"/>
    <property type="project" value="UniProtKB-SubCell"/>
</dbReference>
<evidence type="ECO:0000256" key="7">
    <source>
        <dbReference type="ARBA" id="ARBA00023125"/>
    </source>
</evidence>
<dbReference type="InterPro" id="IPR036236">
    <property type="entry name" value="Znf_C2H2_sf"/>
</dbReference>
<evidence type="ECO:0000256" key="6">
    <source>
        <dbReference type="ARBA" id="ARBA00022833"/>
    </source>
</evidence>
<gene>
    <name evidence="12" type="ORF">TBIB3V08_LOCUS10099</name>
</gene>
<feature type="domain" description="C2H2-type" evidence="11">
    <location>
        <begin position="198"/>
        <end position="226"/>
    </location>
</feature>
<evidence type="ECO:0000256" key="10">
    <source>
        <dbReference type="SAM" id="MobiDB-lite"/>
    </source>
</evidence>
<feature type="domain" description="C2H2-type" evidence="11">
    <location>
        <begin position="498"/>
        <end position="525"/>
    </location>
</feature>
<feature type="region of interest" description="Disordered" evidence="10">
    <location>
        <begin position="738"/>
        <end position="783"/>
    </location>
</feature>
<keyword evidence="6" id="KW-0862">Zinc</keyword>
<dbReference type="FunFam" id="3.30.160.60:FF:000446">
    <property type="entry name" value="Zinc finger protein"/>
    <property type="match status" value="1"/>
</dbReference>
<dbReference type="EMBL" id="OD569240">
    <property type="protein sequence ID" value="CAD7447796.1"/>
    <property type="molecule type" value="Genomic_DNA"/>
</dbReference>
<feature type="domain" description="C2H2-type" evidence="11">
    <location>
        <begin position="554"/>
        <end position="581"/>
    </location>
</feature>
<dbReference type="GO" id="GO:0000981">
    <property type="term" value="F:DNA-binding transcription factor activity, RNA polymerase II-specific"/>
    <property type="evidence" value="ECO:0007669"/>
    <property type="project" value="TreeGrafter"/>
</dbReference>
<dbReference type="PANTHER" id="PTHR24381">
    <property type="entry name" value="ZINC FINGER PROTEIN"/>
    <property type="match status" value="1"/>
</dbReference>
<reference evidence="12" key="1">
    <citation type="submission" date="2020-11" db="EMBL/GenBank/DDBJ databases">
        <authorList>
            <person name="Tran Van P."/>
        </authorList>
    </citation>
    <scope>NUCLEOTIDE SEQUENCE</scope>
</reference>
<feature type="region of interest" description="Disordered" evidence="10">
    <location>
        <begin position="114"/>
        <end position="133"/>
    </location>
</feature>
<evidence type="ECO:0000256" key="8">
    <source>
        <dbReference type="ARBA" id="ARBA00023242"/>
    </source>
</evidence>
<feature type="domain" description="C2H2-type" evidence="11">
    <location>
        <begin position="339"/>
        <end position="366"/>
    </location>
</feature>
<feature type="compositionally biased region" description="Low complexity" evidence="10">
    <location>
        <begin position="117"/>
        <end position="131"/>
    </location>
</feature>
<evidence type="ECO:0000259" key="11">
    <source>
        <dbReference type="PROSITE" id="PS50157"/>
    </source>
</evidence>
<feature type="domain" description="C2H2-type" evidence="11">
    <location>
        <begin position="526"/>
        <end position="553"/>
    </location>
</feature>
<keyword evidence="5 9" id="KW-0863">Zinc-finger</keyword>
<feature type="domain" description="C2H2-type" evidence="11">
    <location>
        <begin position="280"/>
        <end position="307"/>
    </location>
</feature>
<feature type="domain" description="C2H2-type" evidence="11">
    <location>
        <begin position="582"/>
        <end position="609"/>
    </location>
</feature>
<evidence type="ECO:0000313" key="12">
    <source>
        <dbReference type="EMBL" id="CAD7447796.1"/>
    </source>
</evidence>
<name>A0A7R9F8D9_9NEOP</name>
<dbReference type="SMART" id="SM00355">
    <property type="entry name" value="ZnF_C2H2"/>
    <property type="match status" value="15"/>
</dbReference>
<feature type="domain" description="C2H2-type" evidence="11">
    <location>
        <begin position="308"/>
        <end position="335"/>
    </location>
</feature>
<comment type="similarity">
    <text evidence="2">Belongs to the krueppel C2H2-type zinc-finger protein family.</text>
</comment>
<dbReference type="FunFam" id="3.30.160.60:FF:000100">
    <property type="entry name" value="Zinc finger 45-like"/>
    <property type="match status" value="2"/>
</dbReference>
<dbReference type="PROSITE" id="PS00028">
    <property type="entry name" value="ZINC_FINGER_C2H2_1"/>
    <property type="match status" value="13"/>
</dbReference>
<evidence type="ECO:0000256" key="4">
    <source>
        <dbReference type="ARBA" id="ARBA00022737"/>
    </source>
</evidence>
<dbReference type="GO" id="GO:0008270">
    <property type="term" value="F:zinc ion binding"/>
    <property type="evidence" value="ECO:0007669"/>
    <property type="project" value="UniProtKB-KW"/>
</dbReference>
<dbReference type="FunFam" id="3.30.160.60:FF:001235">
    <property type="entry name" value="Si:ch211-119o8.6"/>
    <property type="match status" value="1"/>
</dbReference>
<evidence type="ECO:0000256" key="1">
    <source>
        <dbReference type="ARBA" id="ARBA00004123"/>
    </source>
</evidence>
<organism evidence="12">
    <name type="scientific">Timema bartmani</name>
    <dbReference type="NCBI Taxonomy" id="61472"/>
    <lineage>
        <taxon>Eukaryota</taxon>
        <taxon>Metazoa</taxon>
        <taxon>Ecdysozoa</taxon>
        <taxon>Arthropoda</taxon>
        <taxon>Hexapoda</taxon>
        <taxon>Insecta</taxon>
        <taxon>Pterygota</taxon>
        <taxon>Neoptera</taxon>
        <taxon>Polyneoptera</taxon>
        <taxon>Phasmatodea</taxon>
        <taxon>Timematodea</taxon>
        <taxon>Timematoidea</taxon>
        <taxon>Timematidae</taxon>
        <taxon>Timema</taxon>
    </lineage>
</organism>
<evidence type="ECO:0000256" key="9">
    <source>
        <dbReference type="PROSITE-ProRule" id="PRU00042"/>
    </source>
</evidence>
<keyword evidence="4" id="KW-0677">Repeat</keyword>
<feature type="domain" description="C2H2-type" evidence="11">
    <location>
        <begin position="226"/>
        <end position="253"/>
    </location>
</feature>
<evidence type="ECO:0000256" key="3">
    <source>
        <dbReference type="ARBA" id="ARBA00022723"/>
    </source>
</evidence>
<dbReference type="PROSITE" id="PS50157">
    <property type="entry name" value="ZINC_FINGER_C2H2_2"/>
    <property type="match status" value="14"/>
</dbReference>
<protein>
    <recommendedName>
        <fullName evidence="11">C2H2-type domain-containing protein</fullName>
    </recommendedName>
</protein>
<dbReference type="SUPFAM" id="SSF57667">
    <property type="entry name" value="beta-beta-alpha zinc fingers"/>
    <property type="match status" value="8"/>
</dbReference>
<comment type="subcellular location">
    <subcellularLocation>
        <location evidence="1">Nucleus</location>
    </subcellularLocation>
</comment>
<dbReference type="GO" id="GO:0000977">
    <property type="term" value="F:RNA polymerase II transcription regulatory region sequence-specific DNA binding"/>
    <property type="evidence" value="ECO:0007669"/>
    <property type="project" value="TreeGrafter"/>
</dbReference>
<keyword evidence="7" id="KW-0238">DNA-binding</keyword>
<dbReference type="Pfam" id="PF00096">
    <property type="entry name" value="zf-C2H2"/>
    <property type="match status" value="7"/>
</dbReference>
<dbReference type="InterPro" id="IPR013087">
    <property type="entry name" value="Znf_C2H2_type"/>
</dbReference>
<keyword evidence="3" id="KW-0479">Metal-binding</keyword>
<feature type="domain" description="C2H2-type" evidence="11">
    <location>
        <begin position="440"/>
        <end position="467"/>
    </location>
</feature>
<dbReference type="Gene3D" id="3.30.160.60">
    <property type="entry name" value="Classic Zinc Finger"/>
    <property type="match status" value="11"/>
</dbReference>
<feature type="domain" description="C2H2-type" evidence="11">
    <location>
        <begin position="610"/>
        <end position="636"/>
    </location>
</feature>
<feature type="domain" description="C2H2-type" evidence="11">
    <location>
        <begin position="397"/>
        <end position="419"/>
    </location>
</feature>
<evidence type="ECO:0000256" key="5">
    <source>
        <dbReference type="ARBA" id="ARBA00022771"/>
    </source>
</evidence>
<feature type="domain" description="C2H2-type" evidence="11">
    <location>
        <begin position="470"/>
        <end position="497"/>
    </location>
</feature>
<feature type="domain" description="C2H2-type" evidence="11">
    <location>
        <begin position="369"/>
        <end position="396"/>
    </location>
</feature>
<sequence>MKSSRGLGNHGYGRLPAMRLLAAFDWQLDEPTSSALTKFRIKRNIEPKSILCESESDDINESMPSIKVEGDIKTVGSLSNSEEFIVGRDCDDETVKYQSRKKFETSENNSFTACKQESLSNSSESGEDSGLQINTSEVKYSGNLDQDICTSADDKSSKIVKLEEIAQKSTPQLTLIGPPGYTRVNNFVGLPIIAVTAFSCEVCHTTFTDTLALAGHKMAAHSGSKFQCNFCDLEFNNNNQLEEHEKIHRSRTVECPICGKTVGARGFKFHLNQHKNTNLFVCVTCVKVFPNESELKSHTSTHSHEKQHLCETCGKSFKIKTAMMEHLRVHLNDEDKEKFECDTCHTLYSSKNILKRHMILHDKAKEKKYACETCGKTFFKLPNLRLHIKVHSEDRPFKCSCCSMAFKWKKNLDTHTSIHGLGTDNHNKDDEKIRKATPRVQCEVCGKYLASKWNLSVHMKRHNGNFTGSHMCHICGKTLCDSQAMSRHLKVHMGIKPFECKICNKHFGTKMSRDDHERTHTGEKPFCCDLCGKCFGSKPHLHVHRAIHSDERPYHCPYCPKAFRRRPHLVLHVRTHTGEKPFACEVCSRAFVQKNDMTKHMLTHSSERPFVCECGVSFRQKRDLNRHKKKHTDVEPNILALRVSPLLFVEYWILLLKVLSSRNNVLNFYGSNALAPQAFSGSSGHLTNNFSYRMRVTGDAQKPTKRIVLSIVAQIYDPCGWLTPVVFYPAVMDIRPKDSEKRRSKPSVVYHQLQRGAVKNKGRNSEERRSKPSSVYHHCKEEL</sequence>
<evidence type="ECO:0000256" key="2">
    <source>
        <dbReference type="ARBA" id="ARBA00006991"/>
    </source>
</evidence>
<dbReference type="FunFam" id="3.30.160.60:FF:000065">
    <property type="entry name" value="B-cell CLL/lymphoma 6, member B"/>
    <property type="match status" value="1"/>
</dbReference>
<dbReference type="AlphaFoldDB" id="A0A7R9F8D9"/>